<dbReference type="PANTHER" id="PTHR43793">
    <property type="entry name" value="FAD SYNTHASE"/>
    <property type="match status" value="1"/>
</dbReference>
<sequence length="134" mass="16059">MKKIITYGTFDLLHWGHIHLLQRAKQFGDYLIVAISTDEFNQLKNKRAYYSYEHRKKILEAIRYVDKVIAEENWEQKAKDIQKYGIDVFVMGDDWRGKFDHLKEHCEVIYLPRTEGISTTMTKEHLMHDKKPKT</sequence>
<dbReference type="EMBL" id="NPCC01000047">
    <property type="protein sequence ID" value="PAE86769.1"/>
    <property type="molecule type" value="Genomic_DNA"/>
</dbReference>
<name>A0A268NU24_SHOCL</name>
<dbReference type="RefSeq" id="WP_095327393.1">
    <property type="nucleotide sequence ID" value="NZ_NPCC01000047.1"/>
</dbReference>
<dbReference type="InterPro" id="IPR050385">
    <property type="entry name" value="Archaeal_FAD_synthase"/>
</dbReference>
<dbReference type="InterPro" id="IPR014729">
    <property type="entry name" value="Rossmann-like_a/b/a_fold"/>
</dbReference>
<keyword evidence="1 5" id="KW-0808">Transferase</keyword>
<evidence type="ECO:0000256" key="1">
    <source>
        <dbReference type="ARBA" id="ARBA00022679"/>
    </source>
</evidence>
<dbReference type="Gene3D" id="3.40.50.620">
    <property type="entry name" value="HUPs"/>
    <property type="match status" value="1"/>
</dbReference>
<protein>
    <recommendedName>
        <fullName evidence="3">Glycerol-3-phosphate cytidylyltransferase</fullName>
        <ecNumber evidence="3">2.7.7.39</ecNumber>
    </recommendedName>
</protein>
<dbReference type="GO" id="GO:0046872">
    <property type="term" value="F:metal ion binding"/>
    <property type="evidence" value="ECO:0007669"/>
    <property type="project" value="InterPro"/>
</dbReference>
<dbReference type="EC" id="2.7.7.39" evidence="3"/>
<evidence type="ECO:0000256" key="3">
    <source>
        <dbReference type="NCBIfam" id="TIGR01518"/>
    </source>
</evidence>
<dbReference type="NCBIfam" id="TIGR01518">
    <property type="entry name" value="g3p_cytidyltrns"/>
    <property type="match status" value="1"/>
</dbReference>
<organism evidence="5 6">
    <name type="scientific">Shouchella clausii</name>
    <name type="common">Alkalihalobacillus clausii</name>
    <dbReference type="NCBI Taxonomy" id="79880"/>
    <lineage>
        <taxon>Bacteria</taxon>
        <taxon>Bacillati</taxon>
        <taxon>Bacillota</taxon>
        <taxon>Bacilli</taxon>
        <taxon>Bacillales</taxon>
        <taxon>Bacillaceae</taxon>
        <taxon>Shouchella</taxon>
    </lineage>
</organism>
<reference evidence="5 6" key="1">
    <citation type="submission" date="2017-07" db="EMBL/GenBank/DDBJ databases">
        <title>Isolation and whole genome analysis of endospore-forming bacteria from heroin.</title>
        <authorList>
            <person name="Kalinowski J."/>
            <person name="Ahrens B."/>
            <person name="Al-Dilaimi A."/>
            <person name="Winkler A."/>
            <person name="Wibberg D."/>
            <person name="Schleenbecker U."/>
            <person name="Ruckert C."/>
            <person name="Wolfel R."/>
            <person name="Grass G."/>
        </authorList>
    </citation>
    <scope>NUCLEOTIDE SEQUENCE [LARGE SCALE GENOMIC DNA]</scope>
    <source>
        <strain evidence="5 6">7539</strain>
    </source>
</reference>
<dbReference type="NCBIfam" id="TIGR00125">
    <property type="entry name" value="cyt_tran_rel"/>
    <property type="match status" value="1"/>
</dbReference>
<dbReference type="GO" id="GO:0005737">
    <property type="term" value="C:cytoplasm"/>
    <property type="evidence" value="ECO:0007669"/>
    <property type="project" value="InterPro"/>
</dbReference>
<gene>
    <name evidence="5" type="primary">tagD</name>
    <name evidence="5" type="ORF">CHH72_21530</name>
</gene>
<evidence type="ECO:0000256" key="2">
    <source>
        <dbReference type="ARBA" id="ARBA00022695"/>
    </source>
</evidence>
<feature type="domain" description="Cytidyltransferase-like" evidence="4">
    <location>
        <begin position="5"/>
        <end position="124"/>
    </location>
</feature>
<evidence type="ECO:0000259" key="4">
    <source>
        <dbReference type="Pfam" id="PF01467"/>
    </source>
</evidence>
<dbReference type="GO" id="GO:0019350">
    <property type="term" value="P:teichoic acid biosynthetic process"/>
    <property type="evidence" value="ECO:0007669"/>
    <property type="project" value="InterPro"/>
</dbReference>
<proteinExistence type="predicted"/>
<dbReference type="PANTHER" id="PTHR43793:SF1">
    <property type="entry name" value="FAD SYNTHASE"/>
    <property type="match status" value="1"/>
</dbReference>
<evidence type="ECO:0000313" key="5">
    <source>
        <dbReference type="EMBL" id="PAE86769.1"/>
    </source>
</evidence>
<dbReference type="InterPro" id="IPR006409">
    <property type="entry name" value="G3P_cytidylTrfase"/>
</dbReference>
<dbReference type="GO" id="GO:0047348">
    <property type="term" value="F:glycerol-3-phosphate cytidylyltransferase activity"/>
    <property type="evidence" value="ECO:0007669"/>
    <property type="project" value="UniProtKB-UniRule"/>
</dbReference>
<accession>A0A268NU24</accession>
<dbReference type="InterPro" id="IPR004821">
    <property type="entry name" value="Cyt_trans-like"/>
</dbReference>
<dbReference type="AlphaFoldDB" id="A0A268NU24"/>
<comment type="caution">
    <text evidence="5">The sequence shown here is derived from an EMBL/GenBank/DDBJ whole genome shotgun (WGS) entry which is preliminary data.</text>
</comment>
<dbReference type="Proteomes" id="UP000216207">
    <property type="component" value="Unassembled WGS sequence"/>
</dbReference>
<dbReference type="Pfam" id="PF01467">
    <property type="entry name" value="CTP_transf_like"/>
    <property type="match status" value="1"/>
</dbReference>
<keyword evidence="2 5" id="KW-0548">Nucleotidyltransferase</keyword>
<evidence type="ECO:0000313" key="6">
    <source>
        <dbReference type="Proteomes" id="UP000216207"/>
    </source>
</evidence>
<dbReference type="SUPFAM" id="SSF52374">
    <property type="entry name" value="Nucleotidylyl transferase"/>
    <property type="match status" value="1"/>
</dbReference>